<dbReference type="InterPro" id="IPR043502">
    <property type="entry name" value="DNA/RNA_pol_sf"/>
</dbReference>
<organism evidence="1 2">
    <name type="scientific">Actinobacillus pleuropneumoniae</name>
    <name type="common">Haemophilus pleuropneumoniae</name>
    <dbReference type="NCBI Taxonomy" id="715"/>
    <lineage>
        <taxon>Bacteria</taxon>
        <taxon>Pseudomonadati</taxon>
        <taxon>Pseudomonadota</taxon>
        <taxon>Gammaproteobacteria</taxon>
        <taxon>Pasteurellales</taxon>
        <taxon>Pasteurellaceae</taxon>
        <taxon>Actinobacillus</taxon>
    </lineage>
</organism>
<dbReference type="SUPFAM" id="SSF56672">
    <property type="entry name" value="DNA/RNA polymerases"/>
    <property type="match status" value="1"/>
</dbReference>
<dbReference type="PANTHER" id="PTHR33064">
    <property type="entry name" value="POL PROTEIN"/>
    <property type="match status" value="1"/>
</dbReference>
<dbReference type="Proteomes" id="UP001077788">
    <property type="component" value="Unassembled WGS sequence"/>
</dbReference>
<accession>A0A9Q4HB04</accession>
<dbReference type="InterPro" id="IPR043128">
    <property type="entry name" value="Rev_trsase/Diguanyl_cyclase"/>
</dbReference>
<reference evidence="1" key="2">
    <citation type="submission" date="2022-12" db="EMBL/GenBank/DDBJ databases">
        <authorList>
            <person name="Kardos G."/>
            <person name="Sarkozi R."/>
            <person name="Laczko L."/>
            <person name="Marton S."/>
            <person name="Makrai L."/>
            <person name="Banyai K."/>
            <person name="Fodor L."/>
        </authorList>
    </citation>
    <scope>NUCLEOTIDE SEQUENCE</scope>
    <source>
        <strain evidence="1">84/14</strain>
    </source>
</reference>
<dbReference type="InterPro" id="IPR051320">
    <property type="entry name" value="Viral_Replic_Matur_Polypro"/>
</dbReference>
<feature type="non-terminal residue" evidence="1">
    <location>
        <position position="80"/>
    </location>
</feature>
<evidence type="ECO:0000313" key="2">
    <source>
        <dbReference type="Proteomes" id="UP001077788"/>
    </source>
</evidence>
<protein>
    <submittedName>
        <fullName evidence="1">Uncharacterized protein</fullName>
    </submittedName>
</protein>
<dbReference type="AlphaFoldDB" id="A0A9Q4HB04"/>
<dbReference type="RefSeq" id="WP_267992111.1">
    <property type="nucleotide sequence ID" value="NZ_JAPQFC010000639.1"/>
</dbReference>
<dbReference type="Gene3D" id="3.30.70.270">
    <property type="match status" value="1"/>
</dbReference>
<comment type="caution">
    <text evidence="1">The sequence shown here is derived from an EMBL/GenBank/DDBJ whole genome shotgun (WGS) entry which is preliminary data.</text>
</comment>
<dbReference type="PANTHER" id="PTHR33064:SF37">
    <property type="entry name" value="RIBONUCLEASE H"/>
    <property type="match status" value="1"/>
</dbReference>
<dbReference type="EMBL" id="JAPQFC010000639">
    <property type="protein sequence ID" value="MCY6524911.1"/>
    <property type="molecule type" value="Genomic_DNA"/>
</dbReference>
<sequence>EQGVHVDPAKIQVIRDWPSPTPLIELYNLLGLANFYRIFMLEFSHITWPLSQVTKGGAKEKLFWSESQQKAFIELRYHLY</sequence>
<proteinExistence type="predicted"/>
<feature type="non-terminal residue" evidence="1">
    <location>
        <position position="1"/>
    </location>
</feature>
<evidence type="ECO:0000313" key="1">
    <source>
        <dbReference type="EMBL" id="MCY6524911.1"/>
    </source>
</evidence>
<gene>
    <name evidence="1" type="ORF">OYG11_11935</name>
</gene>
<name>A0A9Q4HB04_ACTPL</name>
<reference evidence="1" key="1">
    <citation type="journal article" date="2021" name="Vet Sci">
        <title>O-Serogroups and Pathovirotypes of Escherichia coli Isolated from Post-Weaning Piglets Showing Diarrhoea and/or Oedema in South Korea.</title>
        <authorList>
            <person name="Byun J.W."/>
            <person name="Moon B.Y."/>
            <person name="Do K.H."/>
            <person name="Lee K."/>
            <person name="Lee H.Y."/>
            <person name="Kim W.I."/>
            <person name="So B."/>
            <person name="Lee W.K."/>
        </authorList>
    </citation>
    <scope>NUCLEOTIDE SEQUENCE</scope>
    <source>
        <strain evidence="1">84/14</strain>
    </source>
</reference>